<dbReference type="PANTHER" id="PTHR37981">
    <property type="entry name" value="LIPASE 2"/>
    <property type="match status" value="1"/>
</dbReference>
<organism evidence="2 3">
    <name type="scientific">Tsukamurella soli</name>
    <dbReference type="NCBI Taxonomy" id="644556"/>
    <lineage>
        <taxon>Bacteria</taxon>
        <taxon>Bacillati</taxon>
        <taxon>Actinomycetota</taxon>
        <taxon>Actinomycetes</taxon>
        <taxon>Mycobacteriales</taxon>
        <taxon>Tsukamurellaceae</taxon>
        <taxon>Tsukamurella</taxon>
    </lineage>
</organism>
<evidence type="ECO:0000259" key="1">
    <source>
        <dbReference type="Pfam" id="PF13472"/>
    </source>
</evidence>
<feature type="domain" description="SGNH hydrolase-type esterase" evidence="1">
    <location>
        <begin position="9"/>
        <end position="254"/>
    </location>
</feature>
<protein>
    <submittedName>
        <fullName evidence="2">SGNH/GDSL hydrolase family protein</fullName>
    </submittedName>
</protein>
<dbReference type="PANTHER" id="PTHR37981:SF1">
    <property type="entry name" value="SGNH HYDROLASE-TYPE ESTERASE DOMAIN-CONTAINING PROTEIN"/>
    <property type="match status" value="1"/>
</dbReference>
<dbReference type="InterPro" id="IPR013830">
    <property type="entry name" value="SGNH_hydro"/>
</dbReference>
<keyword evidence="2" id="KW-0378">Hydrolase</keyword>
<accession>A0ABP8KAW4</accession>
<dbReference type="CDD" id="cd01823">
    <property type="entry name" value="SEST_like"/>
    <property type="match status" value="1"/>
</dbReference>
<keyword evidence="3" id="KW-1185">Reference proteome</keyword>
<dbReference type="SUPFAM" id="SSF52266">
    <property type="entry name" value="SGNH hydrolase"/>
    <property type="match status" value="1"/>
</dbReference>
<dbReference type="Gene3D" id="3.40.50.1110">
    <property type="entry name" value="SGNH hydrolase"/>
    <property type="match status" value="1"/>
</dbReference>
<sequence length="264" mass="27568">MTDVRSIAALGSSFAAGPGITPIVDRAARRSGRNYPHLVAGALGARLTDLTVSGATTETILSRPQRVFRHVFPPQIDGVPRDADLVTITVGGNDLGYAGAMLRLGIAARLDSDPFTRPVGALLRRGAAPAGSVADVERAGAGLARIVGAVRDRAPDARVLLVDYPTVLGDDTVRGPAAPFDEITREALRRLGSRVDQVFATAADTSGAELVRASEASRAHALGSAEPWVTGLPERLRDLRTTMPYHPNATGMAAVADLILALLS</sequence>
<proteinExistence type="predicted"/>
<gene>
    <name evidence="2" type="ORF">GCM10023147_44270</name>
</gene>
<dbReference type="InterPro" id="IPR036514">
    <property type="entry name" value="SGNH_hydro_sf"/>
</dbReference>
<dbReference type="EMBL" id="BAABFR010000105">
    <property type="protein sequence ID" value="GAA4403097.1"/>
    <property type="molecule type" value="Genomic_DNA"/>
</dbReference>
<reference evidence="3" key="1">
    <citation type="journal article" date="2019" name="Int. J. Syst. Evol. Microbiol.">
        <title>The Global Catalogue of Microorganisms (GCM) 10K type strain sequencing project: providing services to taxonomists for standard genome sequencing and annotation.</title>
        <authorList>
            <consortium name="The Broad Institute Genomics Platform"/>
            <consortium name="The Broad Institute Genome Sequencing Center for Infectious Disease"/>
            <person name="Wu L."/>
            <person name="Ma J."/>
        </authorList>
    </citation>
    <scope>NUCLEOTIDE SEQUENCE [LARGE SCALE GENOMIC DNA]</scope>
    <source>
        <strain evidence="3">JCM 17688</strain>
    </source>
</reference>
<dbReference type="Pfam" id="PF13472">
    <property type="entry name" value="Lipase_GDSL_2"/>
    <property type="match status" value="1"/>
</dbReference>
<comment type="caution">
    <text evidence="2">The sequence shown here is derived from an EMBL/GenBank/DDBJ whole genome shotgun (WGS) entry which is preliminary data.</text>
</comment>
<name>A0ABP8KAW4_9ACTN</name>
<dbReference type="RefSeq" id="WP_345000221.1">
    <property type="nucleotide sequence ID" value="NZ_BAABFR010000105.1"/>
</dbReference>
<dbReference type="InterPro" id="IPR037460">
    <property type="entry name" value="SEST-like"/>
</dbReference>
<dbReference type="Proteomes" id="UP001500635">
    <property type="component" value="Unassembled WGS sequence"/>
</dbReference>
<evidence type="ECO:0000313" key="2">
    <source>
        <dbReference type="EMBL" id="GAA4403097.1"/>
    </source>
</evidence>
<evidence type="ECO:0000313" key="3">
    <source>
        <dbReference type="Proteomes" id="UP001500635"/>
    </source>
</evidence>
<dbReference type="GO" id="GO:0016787">
    <property type="term" value="F:hydrolase activity"/>
    <property type="evidence" value="ECO:0007669"/>
    <property type="project" value="UniProtKB-KW"/>
</dbReference>